<accession>A0A147KCN8</accession>
<comment type="caution">
    <text evidence="1">The sequence shown here is derived from an EMBL/GenBank/DDBJ whole genome shotgun (WGS) entry which is preliminary data.</text>
</comment>
<dbReference type="STRING" id="1150625.Q75_00615"/>
<dbReference type="AlphaFoldDB" id="A0A147KCN8"/>
<evidence type="ECO:0000313" key="2">
    <source>
        <dbReference type="Proteomes" id="UP000074108"/>
    </source>
</evidence>
<proteinExistence type="predicted"/>
<dbReference type="RefSeq" id="WP_059349985.1">
    <property type="nucleotide sequence ID" value="NZ_LDYG01000001.1"/>
</dbReference>
<dbReference type="Proteomes" id="UP000074108">
    <property type="component" value="Unassembled WGS sequence"/>
</dbReference>
<dbReference type="InterPro" id="IPR046318">
    <property type="entry name" value="DUF5344"/>
</dbReference>
<dbReference type="EMBL" id="LDYG01000001">
    <property type="protein sequence ID" value="KUP09457.1"/>
    <property type="molecule type" value="Genomic_DNA"/>
</dbReference>
<sequence>MSEQIILRTEEIKDLVTAIQSNAEAFEVTLPNNIASLNQLEVIHTLNEMNSLLEEVGELYKRILSTNNLSTQKAIQDMTEVDSQISFSIQER</sequence>
<protein>
    <submittedName>
        <fullName evidence="1">Uncharacterized protein</fullName>
    </submittedName>
</protein>
<organism evidence="1 2">
    <name type="scientific">Bacillus coahuilensis p1.1.43</name>
    <dbReference type="NCBI Taxonomy" id="1150625"/>
    <lineage>
        <taxon>Bacteria</taxon>
        <taxon>Bacillati</taxon>
        <taxon>Bacillota</taxon>
        <taxon>Bacilli</taxon>
        <taxon>Bacillales</taxon>
        <taxon>Bacillaceae</taxon>
        <taxon>Bacillus</taxon>
    </lineage>
</organism>
<dbReference type="OrthoDB" id="2455619at2"/>
<dbReference type="PATRIC" id="fig|1150625.3.peg.127"/>
<evidence type="ECO:0000313" key="1">
    <source>
        <dbReference type="EMBL" id="KUP09457.1"/>
    </source>
</evidence>
<reference evidence="1 2" key="1">
    <citation type="journal article" date="2016" name="Front. Microbiol.">
        <title>Microevolution Analysis of Bacillus coahuilensis Unveils Differences in Phosphorus Acquisition Strategies and Their Regulation.</title>
        <authorList>
            <person name="Gomez-Lunar Z."/>
            <person name="Hernandez-Gonzalez I."/>
            <person name="Rodriguez-Torres M.D."/>
            <person name="Souza V."/>
            <person name="Olmedo-Alvarez G."/>
        </authorList>
    </citation>
    <scope>NUCLEOTIDE SEQUENCE [LARGE SCALE GENOMIC DNA]</scope>
    <source>
        <strain evidence="2">p1.1.43</strain>
    </source>
</reference>
<gene>
    <name evidence="1" type="ORF">Q75_00615</name>
</gene>
<name>A0A147KCN8_9BACI</name>
<keyword evidence="2" id="KW-1185">Reference proteome</keyword>
<dbReference type="Pfam" id="PF17279">
    <property type="entry name" value="DUF5344"/>
    <property type="match status" value="1"/>
</dbReference>